<name>H0E504_9ACTN</name>
<dbReference type="RefSeq" id="WP_007573823.1">
    <property type="nucleotide sequence ID" value="NZ_AGUD01000129.1"/>
</dbReference>
<dbReference type="SMART" id="SM00855">
    <property type="entry name" value="PGAM"/>
    <property type="match status" value="1"/>
</dbReference>
<dbReference type="InterPro" id="IPR050275">
    <property type="entry name" value="PGM_Phosphatase"/>
</dbReference>
<proteinExistence type="predicted"/>
<evidence type="ECO:0000313" key="2">
    <source>
        <dbReference type="Proteomes" id="UP000005143"/>
    </source>
</evidence>
<dbReference type="PANTHER" id="PTHR48100">
    <property type="entry name" value="BROAD-SPECIFICITY PHOSPHATASE YOR283W-RELATED"/>
    <property type="match status" value="1"/>
</dbReference>
<dbReference type="Pfam" id="PF00300">
    <property type="entry name" value="His_Phos_1"/>
    <property type="match status" value="1"/>
</dbReference>
<reference evidence="1 2" key="1">
    <citation type="journal article" date="2013" name="Biodegradation">
        <title>Quantitative proteomic analysis of ibuprofen-degrading Patulibacter sp. strain I11.</title>
        <authorList>
            <person name="Almeida B."/>
            <person name="Kjeldal H."/>
            <person name="Lolas I."/>
            <person name="Knudsen A.D."/>
            <person name="Carvalho G."/>
            <person name="Nielsen K.L."/>
            <person name="Barreto Crespo M.T."/>
            <person name="Stensballe A."/>
            <person name="Nielsen J.L."/>
        </authorList>
    </citation>
    <scope>NUCLEOTIDE SEQUENCE [LARGE SCALE GENOMIC DNA]</scope>
    <source>
        <strain evidence="1 2">I11</strain>
    </source>
</reference>
<dbReference type="CDD" id="cd07067">
    <property type="entry name" value="HP_PGM_like"/>
    <property type="match status" value="1"/>
</dbReference>
<dbReference type="AlphaFoldDB" id="H0E504"/>
<gene>
    <name evidence="1" type="ORF">PAI11_18890</name>
</gene>
<comment type="caution">
    <text evidence="1">The sequence shown here is derived from an EMBL/GenBank/DDBJ whole genome shotgun (WGS) entry which is preliminary data.</text>
</comment>
<protein>
    <submittedName>
        <fullName evidence="1">Phosphoglycerate mutase family protein</fullName>
    </submittedName>
</protein>
<dbReference type="PANTHER" id="PTHR48100:SF1">
    <property type="entry name" value="HISTIDINE PHOSPHATASE FAMILY PROTEIN-RELATED"/>
    <property type="match status" value="1"/>
</dbReference>
<dbReference type="Proteomes" id="UP000005143">
    <property type="component" value="Unassembled WGS sequence"/>
</dbReference>
<sequence>MTDDAETPRPAVHAQRLFRLPSDAREVILVRHGASMALVEGQAFPLTEDGHGDPPLAPEGHQQAERVGERLAGETISRLFVTSLTRTHQTAAPYAARSGLEPEVVHDLREVHLGDWEAGEYRARVAARDPLVLKAWMEGRWDHIPGAETNEALAERTRRGLDHVFASLEPGTVGVAVVHGGVIAELCRQVTGSETFAFMGADNTSMTRIVELGFGLRRLRSFNDTAHLDGLRTEEPLV</sequence>
<keyword evidence="2" id="KW-1185">Reference proteome</keyword>
<dbReference type="GO" id="GO:0005737">
    <property type="term" value="C:cytoplasm"/>
    <property type="evidence" value="ECO:0007669"/>
    <property type="project" value="TreeGrafter"/>
</dbReference>
<evidence type="ECO:0000313" key="1">
    <source>
        <dbReference type="EMBL" id="EHN11233.1"/>
    </source>
</evidence>
<dbReference type="GO" id="GO:0016791">
    <property type="term" value="F:phosphatase activity"/>
    <property type="evidence" value="ECO:0007669"/>
    <property type="project" value="TreeGrafter"/>
</dbReference>
<dbReference type="Gene3D" id="3.40.50.1240">
    <property type="entry name" value="Phosphoglycerate mutase-like"/>
    <property type="match status" value="1"/>
</dbReference>
<dbReference type="InterPro" id="IPR013078">
    <property type="entry name" value="His_Pase_superF_clade-1"/>
</dbReference>
<organism evidence="1 2">
    <name type="scientific">Patulibacter medicamentivorans</name>
    <dbReference type="NCBI Taxonomy" id="1097667"/>
    <lineage>
        <taxon>Bacteria</taxon>
        <taxon>Bacillati</taxon>
        <taxon>Actinomycetota</taxon>
        <taxon>Thermoleophilia</taxon>
        <taxon>Solirubrobacterales</taxon>
        <taxon>Patulibacteraceae</taxon>
        <taxon>Patulibacter</taxon>
    </lineage>
</organism>
<dbReference type="InterPro" id="IPR029033">
    <property type="entry name" value="His_PPase_superfam"/>
</dbReference>
<dbReference type="EMBL" id="AGUD01000129">
    <property type="protein sequence ID" value="EHN11233.1"/>
    <property type="molecule type" value="Genomic_DNA"/>
</dbReference>
<dbReference type="SUPFAM" id="SSF53254">
    <property type="entry name" value="Phosphoglycerate mutase-like"/>
    <property type="match status" value="1"/>
</dbReference>
<accession>H0E504</accession>